<keyword evidence="1" id="KW-0812">Transmembrane</keyword>
<gene>
    <name evidence="3" type="ORF">FRACA_2840003</name>
</gene>
<feature type="chain" id="PRO_5038917610" description="Secreted protein" evidence="2">
    <location>
        <begin position="21"/>
        <end position="63"/>
    </location>
</feature>
<evidence type="ECO:0000256" key="1">
    <source>
        <dbReference type="SAM" id="Phobius"/>
    </source>
</evidence>
<sequence>MGVGCQTPMSPVAMSGVAAAAGTAPAAAAVVLVLVLVEPGAASVEALGAPSRTAMSMSPEGRR</sequence>
<keyword evidence="1" id="KW-1133">Transmembrane helix</keyword>
<dbReference type="EMBL" id="FZMO01000206">
    <property type="protein sequence ID" value="SNQ48850.1"/>
    <property type="molecule type" value="Genomic_DNA"/>
</dbReference>
<dbReference type="Proteomes" id="UP000234331">
    <property type="component" value="Unassembled WGS sequence"/>
</dbReference>
<name>A0A2I2KT68_9ACTN</name>
<reference evidence="3 4" key="1">
    <citation type="submission" date="2017-06" db="EMBL/GenBank/DDBJ databases">
        <authorList>
            <person name="Kim H.J."/>
            <person name="Triplett B.A."/>
        </authorList>
    </citation>
    <scope>NUCLEOTIDE SEQUENCE [LARGE SCALE GENOMIC DNA]</scope>
    <source>
        <strain evidence="3">FRACA_ARgP5</strain>
    </source>
</reference>
<organism evidence="3 4">
    <name type="scientific">Frankia canadensis</name>
    <dbReference type="NCBI Taxonomy" id="1836972"/>
    <lineage>
        <taxon>Bacteria</taxon>
        <taxon>Bacillati</taxon>
        <taxon>Actinomycetota</taxon>
        <taxon>Actinomycetes</taxon>
        <taxon>Frankiales</taxon>
        <taxon>Frankiaceae</taxon>
        <taxon>Frankia</taxon>
    </lineage>
</organism>
<feature type="signal peptide" evidence="2">
    <location>
        <begin position="1"/>
        <end position="20"/>
    </location>
</feature>
<accession>A0A2I2KT68</accession>
<evidence type="ECO:0000313" key="4">
    <source>
        <dbReference type="Proteomes" id="UP000234331"/>
    </source>
</evidence>
<evidence type="ECO:0008006" key="5">
    <source>
        <dbReference type="Google" id="ProtNLM"/>
    </source>
</evidence>
<evidence type="ECO:0000256" key="2">
    <source>
        <dbReference type="SAM" id="SignalP"/>
    </source>
</evidence>
<evidence type="ECO:0000313" key="3">
    <source>
        <dbReference type="EMBL" id="SNQ48850.1"/>
    </source>
</evidence>
<keyword evidence="1" id="KW-0472">Membrane</keyword>
<dbReference type="AlphaFoldDB" id="A0A2I2KT68"/>
<proteinExistence type="predicted"/>
<keyword evidence="2" id="KW-0732">Signal</keyword>
<feature type="transmembrane region" description="Helical" evidence="1">
    <location>
        <begin position="12"/>
        <end position="37"/>
    </location>
</feature>
<keyword evidence="4" id="KW-1185">Reference proteome</keyword>
<protein>
    <recommendedName>
        <fullName evidence="5">Secreted protein</fullName>
    </recommendedName>
</protein>